<evidence type="ECO:0000313" key="2">
    <source>
        <dbReference type="Proteomes" id="UP000805193"/>
    </source>
</evidence>
<evidence type="ECO:0000313" key="1">
    <source>
        <dbReference type="EMBL" id="KAG0432176.1"/>
    </source>
</evidence>
<dbReference type="EMBL" id="JABSTQ010009170">
    <property type="protein sequence ID" value="KAG0432176.1"/>
    <property type="molecule type" value="Genomic_DNA"/>
</dbReference>
<name>A0AC60QFZ9_IXOPE</name>
<protein>
    <submittedName>
        <fullName evidence="1">Uncharacterized protein</fullName>
    </submittedName>
</protein>
<comment type="caution">
    <text evidence="1">The sequence shown here is derived from an EMBL/GenBank/DDBJ whole genome shotgun (WGS) entry which is preliminary data.</text>
</comment>
<reference evidence="1 2" key="1">
    <citation type="journal article" date="2020" name="Cell">
        <title>Large-Scale Comparative Analyses of Tick Genomes Elucidate Their Genetic Diversity and Vector Capacities.</title>
        <authorList>
            <consortium name="Tick Genome and Microbiome Consortium (TIGMIC)"/>
            <person name="Jia N."/>
            <person name="Wang J."/>
            <person name="Shi W."/>
            <person name="Du L."/>
            <person name="Sun Y."/>
            <person name="Zhan W."/>
            <person name="Jiang J.F."/>
            <person name="Wang Q."/>
            <person name="Zhang B."/>
            <person name="Ji P."/>
            <person name="Bell-Sakyi L."/>
            <person name="Cui X.M."/>
            <person name="Yuan T.T."/>
            <person name="Jiang B.G."/>
            <person name="Yang W.F."/>
            <person name="Lam T.T."/>
            <person name="Chang Q.C."/>
            <person name="Ding S.J."/>
            <person name="Wang X.J."/>
            <person name="Zhu J.G."/>
            <person name="Ruan X.D."/>
            <person name="Zhao L."/>
            <person name="Wei J.T."/>
            <person name="Ye R.Z."/>
            <person name="Que T.C."/>
            <person name="Du C.H."/>
            <person name="Zhou Y.H."/>
            <person name="Cheng J.X."/>
            <person name="Dai P.F."/>
            <person name="Guo W.B."/>
            <person name="Han X.H."/>
            <person name="Huang E.J."/>
            <person name="Li L.F."/>
            <person name="Wei W."/>
            <person name="Gao Y.C."/>
            <person name="Liu J.Z."/>
            <person name="Shao H.Z."/>
            <person name="Wang X."/>
            <person name="Wang C.C."/>
            <person name="Yang T.C."/>
            <person name="Huo Q.B."/>
            <person name="Li W."/>
            <person name="Chen H.Y."/>
            <person name="Chen S.E."/>
            <person name="Zhou L.G."/>
            <person name="Ni X.B."/>
            <person name="Tian J.H."/>
            <person name="Sheng Y."/>
            <person name="Liu T."/>
            <person name="Pan Y.S."/>
            <person name="Xia L.Y."/>
            <person name="Li J."/>
            <person name="Zhao F."/>
            <person name="Cao W.C."/>
        </authorList>
    </citation>
    <scope>NUCLEOTIDE SEQUENCE [LARGE SCALE GENOMIC DNA]</scope>
    <source>
        <strain evidence="1">Iper-2018</strain>
    </source>
</reference>
<keyword evidence="2" id="KW-1185">Reference proteome</keyword>
<gene>
    <name evidence="1" type="ORF">HPB47_021098</name>
</gene>
<proteinExistence type="predicted"/>
<accession>A0AC60QFZ9</accession>
<sequence>MHEAQPSNLVLRRRHVIPREVTPRRKTDVCPVHVHVRGRPFGRGPFAVVAFAAGRPETCRCRLLAAASGTVFADPRGNGQAADALFMTSYLTCRDAVSGGQPAEKGRLPYRSPKAAFYRSATTTTREKRCARKGRESAAYKPNESASLPPSPHADPVQSLGKKKLFLFRMSVTCRPREGPSGNEPTAD</sequence>
<organism evidence="1 2">
    <name type="scientific">Ixodes persulcatus</name>
    <name type="common">Taiga tick</name>
    <dbReference type="NCBI Taxonomy" id="34615"/>
    <lineage>
        <taxon>Eukaryota</taxon>
        <taxon>Metazoa</taxon>
        <taxon>Ecdysozoa</taxon>
        <taxon>Arthropoda</taxon>
        <taxon>Chelicerata</taxon>
        <taxon>Arachnida</taxon>
        <taxon>Acari</taxon>
        <taxon>Parasitiformes</taxon>
        <taxon>Ixodida</taxon>
        <taxon>Ixodoidea</taxon>
        <taxon>Ixodidae</taxon>
        <taxon>Ixodinae</taxon>
        <taxon>Ixodes</taxon>
    </lineage>
</organism>
<dbReference type="Proteomes" id="UP000805193">
    <property type="component" value="Unassembled WGS sequence"/>
</dbReference>